<organism evidence="1 2">
    <name type="scientific">Tanacetum coccineum</name>
    <dbReference type="NCBI Taxonomy" id="301880"/>
    <lineage>
        <taxon>Eukaryota</taxon>
        <taxon>Viridiplantae</taxon>
        <taxon>Streptophyta</taxon>
        <taxon>Embryophyta</taxon>
        <taxon>Tracheophyta</taxon>
        <taxon>Spermatophyta</taxon>
        <taxon>Magnoliopsida</taxon>
        <taxon>eudicotyledons</taxon>
        <taxon>Gunneridae</taxon>
        <taxon>Pentapetalae</taxon>
        <taxon>asterids</taxon>
        <taxon>campanulids</taxon>
        <taxon>Asterales</taxon>
        <taxon>Asteraceae</taxon>
        <taxon>Asteroideae</taxon>
        <taxon>Anthemideae</taxon>
        <taxon>Anthemidinae</taxon>
        <taxon>Tanacetum</taxon>
    </lineage>
</organism>
<comment type="caution">
    <text evidence="1">The sequence shown here is derived from an EMBL/GenBank/DDBJ whole genome shotgun (WGS) entry which is preliminary data.</text>
</comment>
<dbReference type="Proteomes" id="UP001151760">
    <property type="component" value="Unassembled WGS sequence"/>
</dbReference>
<proteinExistence type="predicted"/>
<sequence>MFALNNIGLRVTSILRCRCLISICDNSVQLGGERKNDHNIQIRGENQVSVVSNMQFVIRCVTTHDMVIQIAATNSVQTQGEECLLLIILCMFQPEKEASSGTTYKRSSNAWIARYIDTEVQMPDFDMRQQCPVRRRKSVAHSVQTQGAEYLITSNADISYSSSFNRKMRPSQGQHACRAQLSGLRVTSNTRCVIRSVLDAEIYLLLTASAEEIGQLRDNIQEELKCRVKVSHIIEVNDYDVGDDGDDHIDCGLMRIKIPSS</sequence>
<accession>A0ABQ5EBP1</accession>
<keyword evidence="2" id="KW-1185">Reference proteome</keyword>
<reference evidence="1" key="2">
    <citation type="submission" date="2022-01" db="EMBL/GenBank/DDBJ databases">
        <authorList>
            <person name="Yamashiro T."/>
            <person name="Shiraishi A."/>
            <person name="Satake H."/>
            <person name="Nakayama K."/>
        </authorList>
    </citation>
    <scope>NUCLEOTIDE SEQUENCE</scope>
</reference>
<gene>
    <name evidence="1" type="ORF">Tco_0974423</name>
</gene>
<reference evidence="1" key="1">
    <citation type="journal article" date="2022" name="Int. J. Mol. Sci.">
        <title>Draft Genome of Tanacetum Coccineum: Genomic Comparison of Closely Related Tanacetum-Family Plants.</title>
        <authorList>
            <person name="Yamashiro T."/>
            <person name="Shiraishi A."/>
            <person name="Nakayama K."/>
            <person name="Satake H."/>
        </authorList>
    </citation>
    <scope>NUCLEOTIDE SEQUENCE</scope>
</reference>
<evidence type="ECO:0000313" key="1">
    <source>
        <dbReference type="EMBL" id="GJT48266.1"/>
    </source>
</evidence>
<protein>
    <submittedName>
        <fullName evidence="1">Uncharacterized protein</fullName>
    </submittedName>
</protein>
<evidence type="ECO:0000313" key="2">
    <source>
        <dbReference type="Proteomes" id="UP001151760"/>
    </source>
</evidence>
<name>A0ABQ5EBP1_9ASTR</name>
<dbReference type="EMBL" id="BQNB010016139">
    <property type="protein sequence ID" value="GJT48266.1"/>
    <property type="molecule type" value="Genomic_DNA"/>
</dbReference>